<dbReference type="InterPro" id="IPR003703">
    <property type="entry name" value="Acyl_CoA_thio"/>
</dbReference>
<dbReference type="Gene3D" id="2.40.160.210">
    <property type="entry name" value="Acyl-CoA thioesterase, double hotdog domain"/>
    <property type="match status" value="1"/>
</dbReference>
<dbReference type="CDD" id="cd03444">
    <property type="entry name" value="Thioesterase_II_repeat1"/>
    <property type="match status" value="1"/>
</dbReference>
<sequence>MTLGTAVDPLDALVSLLDLEPTGPDGYRGHSPQYPMRRVFGGQVAAQALVAAGRTVDAERPVHSLHAYFLAPGDPSVPIDYTVQRLRDGRSFSARQVLASQRGETIFTMSASFQRPGEGPEHRPEMPDAPDPESLARLSDRVSPYPDRTPAWWRQPNAIDLRFTDKPPLLGDTGPREPRQRVWLRANGTLPDDPALHSCVLAYASDMSLLGSILLPHGAEYQPGEIAMASLDHAMWFHRPVRADRWLLYAQESPTSSGARGFTRAGIFTRDGDLAVSVAQEGMVRVRRSARPANPPRDGR</sequence>
<dbReference type="GO" id="GO:0006637">
    <property type="term" value="P:acyl-CoA metabolic process"/>
    <property type="evidence" value="ECO:0007669"/>
    <property type="project" value="InterPro"/>
</dbReference>
<evidence type="ECO:0000313" key="12">
    <source>
        <dbReference type="Proteomes" id="UP000298860"/>
    </source>
</evidence>
<dbReference type="InterPro" id="IPR029069">
    <property type="entry name" value="HotDog_dom_sf"/>
</dbReference>
<dbReference type="Pfam" id="PF02551">
    <property type="entry name" value="Acyl_CoA_thio"/>
    <property type="match status" value="1"/>
</dbReference>
<proteinExistence type="inferred from homology"/>
<dbReference type="InterPro" id="IPR025652">
    <property type="entry name" value="TesB_C"/>
</dbReference>
<evidence type="ECO:0000256" key="8">
    <source>
        <dbReference type="SAM" id="MobiDB-lite"/>
    </source>
</evidence>
<keyword evidence="4" id="KW-0443">Lipid metabolism</keyword>
<gene>
    <name evidence="11" type="ORF">GTS_07110</name>
</gene>
<comment type="caution">
    <text evidence="11">The sequence shown here is derived from an EMBL/GenBank/DDBJ whole genome shotgun (WGS) entry which is preliminary data.</text>
</comment>
<dbReference type="PANTHER" id="PTHR11066:SF34">
    <property type="entry name" value="ACYL-COENZYME A THIOESTERASE 8"/>
    <property type="match status" value="1"/>
</dbReference>
<accession>A0A4D4J2R2</accession>
<dbReference type="PANTHER" id="PTHR11066">
    <property type="entry name" value="ACYL-COA THIOESTERASE"/>
    <property type="match status" value="1"/>
</dbReference>
<keyword evidence="12" id="KW-1185">Reference proteome</keyword>
<dbReference type="AlphaFoldDB" id="A0A4D4J2R2"/>
<dbReference type="InterPro" id="IPR049449">
    <property type="entry name" value="TesB_ACOT8-like_N"/>
</dbReference>
<name>A0A4D4J2R2_9PSEU</name>
<evidence type="ECO:0000256" key="7">
    <source>
        <dbReference type="ARBA" id="ARBA00079653"/>
    </source>
</evidence>
<comment type="similarity">
    <text evidence="1">Belongs to the C/M/P thioester hydrolase family.</text>
</comment>
<dbReference type="GO" id="GO:0047617">
    <property type="term" value="F:fatty acyl-CoA hydrolase activity"/>
    <property type="evidence" value="ECO:0007669"/>
    <property type="project" value="UniProtKB-EC"/>
</dbReference>
<evidence type="ECO:0000256" key="6">
    <source>
        <dbReference type="ARBA" id="ARBA00071120"/>
    </source>
</evidence>
<evidence type="ECO:0000256" key="1">
    <source>
        <dbReference type="ARBA" id="ARBA00006538"/>
    </source>
</evidence>
<dbReference type="Proteomes" id="UP000298860">
    <property type="component" value="Unassembled WGS sequence"/>
</dbReference>
<feature type="region of interest" description="Disordered" evidence="8">
    <location>
        <begin position="112"/>
        <end position="135"/>
    </location>
</feature>
<evidence type="ECO:0000259" key="10">
    <source>
        <dbReference type="Pfam" id="PF13622"/>
    </source>
</evidence>
<evidence type="ECO:0000256" key="5">
    <source>
        <dbReference type="ARBA" id="ARBA00050943"/>
    </source>
</evidence>
<dbReference type="InterPro" id="IPR042171">
    <property type="entry name" value="Acyl-CoA_hotdog"/>
</dbReference>
<keyword evidence="3" id="KW-0378">Hydrolase</keyword>
<evidence type="ECO:0000313" key="11">
    <source>
        <dbReference type="EMBL" id="GDY29078.1"/>
    </source>
</evidence>
<evidence type="ECO:0000256" key="2">
    <source>
        <dbReference type="ARBA" id="ARBA00011881"/>
    </source>
</evidence>
<feature type="domain" description="Acyl-CoA thioesterase 2 C-terminal" evidence="9">
    <location>
        <begin position="173"/>
        <end position="283"/>
    </location>
</feature>
<dbReference type="SUPFAM" id="SSF54637">
    <property type="entry name" value="Thioesterase/thiol ester dehydrase-isomerase"/>
    <property type="match status" value="2"/>
</dbReference>
<dbReference type="CDD" id="cd03445">
    <property type="entry name" value="Thioesterase_II_repeat2"/>
    <property type="match status" value="1"/>
</dbReference>
<dbReference type="Pfam" id="PF13622">
    <property type="entry name" value="4HBT_3"/>
    <property type="match status" value="1"/>
</dbReference>
<evidence type="ECO:0000256" key="4">
    <source>
        <dbReference type="ARBA" id="ARBA00023098"/>
    </source>
</evidence>
<evidence type="ECO:0000256" key="3">
    <source>
        <dbReference type="ARBA" id="ARBA00022801"/>
    </source>
</evidence>
<dbReference type="EMBL" id="BJFL01000002">
    <property type="protein sequence ID" value="GDY29078.1"/>
    <property type="molecule type" value="Genomic_DNA"/>
</dbReference>
<dbReference type="RefSeq" id="WP_225978064.1">
    <property type="nucleotide sequence ID" value="NZ_BJFL01000002.1"/>
</dbReference>
<comment type="catalytic activity">
    <reaction evidence="5">
        <text>a fatty acyl-CoA + H2O = a fatty acid + CoA + H(+)</text>
        <dbReference type="Rhea" id="RHEA:16781"/>
        <dbReference type="ChEBI" id="CHEBI:15377"/>
        <dbReference type="ChEBI" id="CHEBI:15378"/>
        <dbReference type="ChEBI" id="CHEBI:28868"/>
        <dbReference type="ChEBI" id="CHEBI:57287"/>
        <dbReference type="ChEBI" id="CHEBI:77636"/>
        <dbReference type="EC" id="3.1.2.20"/>
    </reaction>
    <physiologicalReaction direction="left-to-right" evidence="5">
        <dbReference type="Rhea" id="RHEA:16782"/>
    </physiologicalReaction>
</comment>
<feature type="domain" description="Acyl-CoA thioesterase-like N-terminal HotDog" evidence="10">
    <location>
        <begin position="36"/>
        <end position="114"/>
    </location>
</feature>
<comment type="subunit">
    <text evidence="2">Homotetramer.</text>
</comment>
<dbReference type="FunFam" id="2.40.160.210:FF:000001">
    <property type="entry name" value="Acyl-CoA thioesterase II"/>
    <property type="match status" value="1"/>
</dbReference>
<reference evidence="12" key="1">
    <citation type="submission" date="2019-04" db="EMBL/GenBank/DDBJ databases">
        <title>Draft genome sequence of Pseudonocardiaceae bacterium SL3-2-4.</title>
        <authorList>
            <person name="Ningsih F."/>
            <person name="Yokota A."/>
            <person name="Sakai Y."/>
            <person name="Nanatani K."/>
            <person name="Yabe S."/>
            <person name="Oetari A."/>
            <person name="Sjamsuridzal W."/>
        </authorList>
    </citation>
    <scope>NUCLEOTIDE SEQUENCE [LARGE SCALE GENOMIC DNA]</scope>
    <source>
        <strain evidence="12">SL3-2-4</strain>
    </source>
</reference>
<evidence type="ECO:0000259" key="9">
    <source>
        <dbReference type="Pfam" id="PF02551"/>
    </source>
</evidence>
<organism evidence="11 12">
    <name type="scientific">Gandjariella thermophila</name>
    <dbReference type="NCBI Taxonomy" id="1931992"/>
    <lineage>
        <taxon>Bacteria</taxon>
        <taxon>Bacillati</taxon>
        <taxon>Actinomycetota</taxon>
        <taxon>Actinomycetes</taxon>
        <taxon>Pseudonocardiales</taxon>
        <taxon>Pseudonocardiaceae</taxon>
        <taxon>Gandjariella</taxon>
    </lineage>
</organism>
<protein>
    <recommendedName>
        <fullName evidence="6">Acyl-CoA thioesterase 2</fullName>
    </recommendedName>
    <alternativeName>
        <fullName evidence="7">Thioesterase II</fullName>
    </alternativeName>
</protein>
<dbReference type="GO" id="GO:0009062">
    <property type="term" value="P:fatty acid catabolic process"/>
    <property type="evidence" value="ECO:0007669"/>
    <property type="project" value="TreeGrafter"/>
</dbReference>